<protein>
    <submittedName>
        <fullName evidence="2">Uncharacterized protein</fullName>
    </submittedName>
</protein>
<evidence type="ECO:0000256" key="1">
    <source>
        <dbReference type="SAM" id="MobiDB-lite"/>
    </source>
</evidence>
<sequence length="378" mass="38939">MSSYHEQQGQHNQPQPRPSTSSIGKISPLNPGSGSAPTTPGLPAHNTPFARPGSRGSLNLMASAASGPGQQAGQGTSGFSRMANEELRALSGPYPNGLTSGLPPTPGSRGSMILYRRADSFTTNGAGLAQGPMAPEEGNRYTLHFPADGGNGGGGGANGGFLPPPPIGGGGHGGSNRGSMYSVSGDSIASMGMGDSKYPPSLFAPGTPGTPIRTTGSGLRGPFQGLEGRGTSGWGGADGRGSLFSDGRTSVAFSLNGMGGGGLVAYAYDPDEEDLSEDDEDDWLHDPEVAYPKVCLLVVLCWGFEVSSPASFLLRVLRLPLSHSLHNTLLTHPLPFSHAKASSHPPRRLPRFRAKEPRASNTRIASAGVQRAGIAMRC</sequence>
<proteinExistence type="predicted"/>
<name>A0A4Y7SWT1_COPMI</name>
<evidence type="ECO:0000313" key="2">
    <source>
        <dbReference type="EMBL" id="TEB26088.1"/>
    </source>
</evidence>
<dbReference type="Proteomes" id="UP000298030">
    <property type="component" value="Unassembled WGS sequence"/>
</dbReference>
<evidence type="ECO:0000313" key="3">
    <source>
        <dbReference type="Proteomes" id="UP000298030"/>
    </source>
</evidence>
<keyword evidence="3" id="KW-1185">Reference proteome</keyword>
<dbReference type="AlphaFoldDB" id="A0A4Y7SWT1"/>
<accession>A0A4Y7SWT1</accession>
<organism evidence="2 3">
    <name type="scientific">Coprinellus micaceus</name>
    <name type="common">Glistening ink-cap mushroom</name>
    <name type="synonym">Coprinus micaceus</name>
    <dbReference type="NCBI Taxonomy" id="71717"/>
    <lineage>
        <taxon>Eukaryota</taxon>
        <taxon>Fungi</taxon>
        <taxon>Dikarya</taxon>
        <taxon>Basidiomycota</taxon>
        <taxon>Agaricomycotina</taxon>
        <taxon>Agaricomycetes</taxon>
        <taxon>Agaricomycetidae</taxon>
        <taxon>Agaricales</taxon>
        <taxon>Agaricineae</taxon>
        <taxon>Psathyrellaceae</taxon>
        <taxon>Coprinellus</taxon>
    </lineage>
</organism>
<feature type="compositionally biased region" description="Polar residues" evidence="1">
    <location>
        <begin position="1"/>
        <end position="38"/>
    </location>
</feature>
<dbReference type="STRING" id="71717.A0A4Y7SWT1"/>
<gene>
    <name evidence="2" type="ORF">FA13DRAFT_1111014</name>
</gene>
<comment type="caution">
    <text evidence="2">The sequence shown here is derived from an EMBL/GenBank/DDBJ whole genome shotgun (WGS) entry which is preliminary data.</text>
</comment>
<dbReference type="OrthoDB" id="3065502at2759"/>
<feature type="region of interest" description="Disordered" evidence="1">
    <location>
        <begin position="1"/>
        <end position="78"/>
    </location>
</feature>
<reference evidence="2 3" key="1">
    <citation type="journal article" date="2019" name="Nat. Ecol. Evol.">
        <title>Megaphylogeny resolves global patterns of mushroom evolution.</title>
        <authorList>
            <person name="Varga T."/>
            <person name="Krizsan K."/>
            <person name="Foldi C."/>
            <person name="Dima B."/>
            <person name="Sanchez-Garcia M."/>
            <person name="Sanchez-Ramirez S."/>
            <person name="Szollosi G.J."/>
            <person name="Szarkandi J.G."/>
            <person name="Papp V."/>
            <person name="Albert L."/>
            <person name="Andreopoulos W."/>
            <person name="Angelini C."/>
            <person name="Antonin V."/>
            <person name="Barry K.W."/>
            <person name="Bougher N.L."/>
            <person name="Buchanan P."/>
            <person name="Buyck B."/>
            <person name="Bense V."/>
            <person name="Catcheside P."/>
            <person name="Chovatia M."/>
            <person name="Cooper J."/>
            <person name="Damon W."/>
            <person name="Desjardin D."/>
            <person name="Finy P."/>
            <person name="Geml J."/>
            <person name="Haridas S."/>
            <person name="Hughes K."/>
            <person name="Justo A."/>
            <person name="Karasinski D."/>
            <person name="Kautmanova I."/>
            <person name="Kiss B."/>
            <person name="Kocsube S."/>
            <person name="Kotiranta H."/>
            <person name="LaButti K.M."/>
            <person name="Lechner B.E."/>
            <person name="Liimatainen K."/>
            <person name="Lipzen A."/>
            <person name="Lukacs Z."/>
            <person name="Mihaltcheva S."/>
            <person name="Morgado L.N."/>
            <person name="Niskanen T."/>
            <person name="Noordeloos M.E."/>
            <person name="Ohm R.A."/>
            <person name="Ortiz-Santana B."/>
            <person name="Ovrebo C."/>
            <person name="Racz N."/>
            <person name="Riley R."/>
            <person name="Savchenko A."/>
            <person name="Shiryaev A."/>
            <person name="Soop K."/>
            <person name="Spirin V."/>
            <person name="Szebenyi C."/>
            <person name="Tomsovsky M."/>
            <person name="Tulloss R.E."/>
            <person name="Uehling J."/>
            <person name="Grigoriev I.V."/>
            <person name="Vagvolgyi C."/>
            <person name="Papp T."/>
            <person name="Martin F.M."/>
            <person name="Miettinen O."/>
            <person name="Hibbett D.S."/>
            <person name="Nagy L.G."/>
        </authorList>
    </citation>
    <scope>NUCLEOTIDE SEQUENCE [LARGE SCALE GENOMIC DNA]</scope>
    <source>
        <strain evidence="2 3">FP101781</strain>
    </source>
</reference>
<dbReference type="EMBL" id="QPFP01000051">
    <property type="protein sequence ID" value="TEB26088.1"/>
    <property type="molecule type" value="Genomic_DNA"/>
</dbReference>